<dbReference type="RefSeq" id="WP_036687995.1">
    <property type="nucleotide sequence ID" value="NZ_FYEP01000054.1"/>
</dbReference>
<keyword evidence="2" id="KW-1185">Reference proteome</keyword>
<sequence length="216" mass="24320">MSDASKAINELARDRRYSKEEMIKRLEHLITQLELGQQLELHSSLSEEALSMIYSFRKRLAVAPAVQEHLVWRYFKGGVSKSGDSIDAKLFDEMIHEFIDSGSLGVESIIIQVVKSDILTESQLEKAKSVLTSKAFEKEYLACSFRKKIDSGMMLDSGDIHKLLEIRAYSILELAIDKKAVTSDGLNCFVAPGEGTSDKKMKLNLFRKAQLNRTLS</sequence>
<dbReference type="eggNOG" id="ENOG502ZDQ8">
    <property type="taxonomic scope" value="Bacteria"/>
</dbReference>
<name>A0A081NYJ4_9BACL</name>
<comment type="caution">
    <text evidence="1">The sequence shown here is derived from an EMBL/GenBank/DDBJ whole genome shotgun (WGS) entry which is preliminary data.</text>
</comment>
<dbReference type="Proteomes" id="UP000028123">
    <property type="component" value="Unassembled WGS sequence"/>
</dbReference>
<proteinExistence type="predicted"/>
<organism evidence="1 2">
    <name type="scientific">Paenibacillus tyrfis</name>
    <dbReference type="NCBI Taxonomy" id="1501230"/>
    <lineage>
        <taxon>Bacteria</taxon>
        <taxon>Bacillati</taxon>
        <taxon>Bacillota</taxon>
        <taxon>Bacilli</taxon>
        <taxon>Bacillales</taxon>
        <taxon>Paenibacillaceae</taxon>
        <taxon>Paenibacillus</taxon>
    </lineage>
</organism>
<dbReference type="OrthoDB" id="2583721at2"/>
<protein>
    <submittedName>
        <fullName evidence="1">Uncharacterized protein</fullName>
    </submittedName>
</protein>
<accession>A0A081NYJ4</accession>
<reference evidence="1 2" key="1">
    <citation type="submission" date="2014-06" db="EMBL/GenBank/DDBJ databases">
        <title>Draft genome sequence of Paenibacillus sp. MSt1.</title>
        <authorList>
            <person name="Aw Y.K."/>
            <person name="Ong K.S."/>
            <person name="Gan H.M."/>
            <person name="Lee S.M."/>
        </authorList>
    </citation>
    <scope>NUCLEOTIDE SEQUENCE [LARGE SCALE GENOMIC DNA]</scope>
    <source>
        <strain evidence="1 2">MSt1</strain>
    </source>
</reference>
<gene>
    <name evidence="1" type="ORF">ET33_15395</name>
</gene>
<dbReference type="EMBL" id="JNVM01000021">
    <property type="protein sequence ID" value="KEQ23517.1"/>
    <property type="molecule type" value="Genomic_DNA"/>
</dbReference>
<evidence type="ECO:0000313" key="1">
    <source>
        <dbReference type="EMBL" id="KEQ23517.1"/>
    </source>
</evidence>
<dbReference type="AlphaFoldDB" id="A0A081NYJ4"/>
<evidence type="ECO:0000313" key="2">
    <source>
        <dbReference type="Proteomes" id="UP000028123"/>
    </source>
</evidence>